<feature type="transmembrane region" description="Helical" evidence="9">
    <location>
        <begin position="1400"/>
        <end position="1426"/>
    </location>
</feature>
<feature type="domain" description="PX" evidence="12">
    <location>
        <begin position="77"/>
        <end position="213"/>
    </location>
</feature>
<dbReference type="EC" id="3.1.4.4" evidence="7"/>
<dbReference type="PROSITE" id="PS50035">
    <property type="entry name" value="PLD"/>
    <property type="match status" value="2"/>
</dbReference>
<dbReference type="CDD" id="cd09141">
    <property type="entry name" value="PLDc_vPLD1_2_yPLD_like_2"/>
    <property type="match status" value="1"/>
</dbReference>
<dbReference type="SMART" id="SM00155">
    <property type="entry name" value="PLDc"/>
    <property type="match status" value="2"/>
</dbReference>
<dbReference type="PIRSF" id="PIRSF009376">
    <property type="entry name" value="Phospholipase_D_euk"/>
    <property type="match status" value="1"/>
</dbReference>
<dbReference type="InterPro" id="IPR001683">
    <property type="entry name" value="PX_dom"/>
</dbReference>
<keyword evidence="5 7" id="KW-0442">Lipid degradation</keyword>
<feature type="compositionally biased region" description="Basic residues" evidence="8">
    <location>
        <begin position="668"/>
        <end position="679"/>
    </location>
</feature>
<dbReference type="Proteomes" id="UP000492820">
    <property type="component" value="Unassembled WGS sequence"/>
</dbReference>
<dbReference type="PANTHER" id="PTHR18896:SF76">
    <property type="entry name" value="PHOSPHOLIPASE"/>
    <property type="match status" value="1"/>
</dbReference>
<dbReference type="Gene3D" id="3.30.870.10">
    <property type="entry name" value="Endonuclease Chain A"/>
    <property type="match status" value="3"/>
</dbReference>
<dbReference type="GO" id="GO:0004630">
    <property type="term" value="F:phospholipase D activity"/>
    <property type="evidence" value="ECO:0007669"/>
    <property type="project" value="UniProtKB-UniRule"/>
</dbReference>
<reference evidence="13" key="2">
    <citation type="submission" date="2014-06" db="EMBL/GenBank/DDBJ databases">
        <authorList>
            <person name="Aslett M."/>
        </authorList>
    </citation>
    <scope>NUCLEOTIDE SEQUENCE</scope>
</reference>
<evidence type="ECO:0000256" key="5">
    <source>
        <dbReference type="ARBA" id="ARBA00022963"/>
    </source>
</evidence>
<dbReference type="InterPro" id="IPR001849">
    <property type="entry name" value="PH_domain"/>
</dbReference>
<dbReference type="InterPro" id="IPR036871">
    <property type="entry name" value="PX_dom_sf"/>
</dbReference>
<comment type="catalytic activity">
    <reaction evidence="1 7">
        <text>a 1,2-diacyl-sn-glycero-3-phosphocholine + H2O = a 1,2-diacyl-sn-glycero-3-phosphate + choline + H(+)</text>
        <dbReference type="Rhea" id="RHEA:14445"/>
        <dbReference type="ChEBI" id="CHEBI:15354"/>
        <dbReference type="ChEBI" id="CHEBI:15377"/>
        <dbReference type="ChEBI" id="CHEBI:15378"/>
        <dbReference type="ChEBI" id="CHEBI:57643"/>
        <dbReference type="ChEBI" id="CHEBI:58608"/>
        <dbReference type="EC" id="3.1.4.4"/>
    </reaction>
</comment>
<dbReference type="PANTHER" id="PTHR18896">
    <property type="entry name" value="PHOSPHOLIPASE D"/>
    <property type="match status" value="1"/>
</dbReference>
<evidence type="ECO:0000313" key="13">
    <source>
        <dbReference type="EMBL" id="CDS20278.1"/>
    </source>
</evidence>
<keyword evidence="4 7" id="KW-0378">Hydrolase</keyword>
<evidence type="ECO:0000256" key="9">
    <source>
        <dbReference type="SAM" id="Phobius"/>
    </source>
</evidence>
<dbReference type="PROSITE" id="PS50003">
    <property type="entry name" value="PH_DOMAIN"/>
    <property type="match status" value="1"/>
</dbReference>
<evidence type="ECO:0000313" key="14">
    <source>
        <dbReference type="Proteomes" id="UP000492820"/>
    </source>
</evidence>
<feature type="domain" description="PLD phosphodiesterase" evidence="11">
    <location>
        <begin position="508"/>
        <end position="535"/>
    </location>
</feature>
<reference evidence="15" key="3">
    <citation type="submission" date="2020-10" db="UniProtKB">
        <authorList>
            <consortium name="WormBaseParasite"/>
        </authorList>
    </citation>
    <scope>IDENTIFICATION</scope>
</reference>
<dbReference type="Pfam" id="PF00614">
    <property type="entry name" value="PLDc"/>
    <property type="match status" value="2"/>
</dbReference>
<dbReference type="InterPro" id="IPR001736">
    <property type="entry name" value="PLipase_D/transphosphatidylase"/>
</dbReference>
<gene>
    <name evidence="13" type="ORF">EgrG_000249000</name>
</gene>
<dbReference type="Gene3D" id="3.30.1520.10">
    <property type="entry name" value="Phox-like domain"/>
    <property type="match status" value="1"/>
</dbReference>
<name>A0A068WKM2_ECHGR</name>
<evidence type="ECO:0000256" key="1">
    <source>
        <dbReference type="ARBA" id="ARBA00000798"/>
    </source>
</evidence>
<evidence type="ECO:0000256" key="8">
    <source>
        <dbReference type="SAM" id="MobiDB-lite"/>
    </source>
</evidence>
<keyword evidence="9" id="KW-0472">Membrane</keyword>
<proteinExistence type="inferred from homology"/>
<organism evidence="13">
    <name type="scientific">Echinococcus granulosus</name>
    <name type="common">Hydatid tapeworm</name>
    <dbReference type="NCBI Taxonomy" id="6210"/>
    <lineage>
        <taxon>Eukaryota</taxon>
        <taxon>Metazoa</taxon>
        <taxon>Spiralia</taxon>
        <taxon>Lophotrochozoa</taxon>
        <taxon>Platyhelminthes</taxon>
        <taxon>Cestoda</taxon>
        <taxon>Eucestoda</taxon>
        <taxon>Cyclophyllidea</taxon>
        <taxon>Taeniidae</taxon>
        <taxon>Echinococcus</taxon>
        <taxon>Echinococcus granulosus group</taxon>
    </lineage>
</organism>
<dbReference type="GO" id="GO:0060627">
    <property type="term" value="P:regulation of vesicle-mediated transport"/>
    <property type="evidence" value="ECO:0007669"/>
    <property type="project" value="TreeGrafter"/>
</dbReference>
<feature type="domain" description="PLD phosphodiesterase" evidence="11">
    <location>
        <begin position="1186"/>
        <end position="1213"/>
    </location>
</feature>
<evidence type="ECO:0000259" key="10">
    <source>
        <dbReference type="PROSITE" id="PS50003"/>
    </source>
</evidence>
<evidence type="ECO:0000313" key="15">
    <source>
        <dbReference type="WBParaSite" id="EgrG_000249000"/>
    </source>
</evidence>
<dbReference type="SUPFAM" id="SSF56024">
    <property type="entry name" value="Phospholipase D/nuclease"/>
    <property type="match status" value="3"/>
</dbReference>
<dbReference type="InterPro" id="IPR016555">
    <property type="entry name" value="PLipase_D_euk"/>
</dbReference>
<feature type="compositionally biased region" description="Basic and acidic residues" evidence="8">
    <location>
        <begin position="723"/>
        <end position="733"/>
    </location>
</feature>
<dbReference type="GO" id="GO:0035091">
    <property type="term" value="F:phosphatidylinositol binding"/>
    <property type="evidence" value="ECO:0007669"/>
    <property type="project" value="InterPro"/>
</dbReference>
<keyword evidence="9" id="KW-1133">Transmembrane helix</keyword>
<dbReference type="GO" id="GO:0035556">
    <property type="term" value="P:intracellular signal transduction"/>
    <property type="evidence" value="ECO:0007669"/>
    <property type="project" value="InterPro"/>
</dbReference>
<feature type="region of interest" description="Disordered" evidence="8">
    <location>
        <begin position="644"/>
        <end position="703"/>
    </location>
</feature>
<dbReference type="GO" id="GO:0009395">
    <property type="term" value="P:phospholipid catabolic process"/>
    <property type="evidence" value="ECO:0007669"/>
    <property type="project" value="TreeGrafter"/>
</dbReference>
<evidence type="ECO:0000256" key="7">
    <source>
        <dbReference type="PIRNR" id="PIRNR009376"/>
    </source>
</evidence>
<evidence type="ECO:0000256" key="6">
    <source>
        <dbReference type="ARBA" id="ARBA00023098"/>
    </source>
</evidence>
<feature type="region of interest" description="Disordered" evidence="8">
    <location>
        <begin position="581"/>
        <end position="626"/>
    </location>
</feature>
<feature type="compositionally biased region" description="Gly residues" evidence="8">
    <location>
        <begin position="684"/>
        <end position="693"/>
    </location>
</feature>
<keyword evidence="9" id="KW-0812">Transmembrane</keyword>
<feature type="domain" description="PH" evidence="10">
    <location>
        <begin position="229"/>
        <end position="377"/>
    </location>
</feature>
<dbReference type="GO" id="GO:0006654">
    <property type="term" value="P:phosphatidic acid biosynthetic process"/>
    <property type="evidence" value="ECO:0007669"/>
    <property type="project" value="InterPro"/>
</dbReference>
<evidence type="ECO:0000259" key="11">
    <source>
        <dbReference type="PROSITE" id="PS50035"/>
    </source>
</evidence>
<dbReference type="PROSITE" id="PS50195">
    <property type="entry name" value="PX"/>
    <property type="match status" value="1"/>
</dbReference>
<evidence type="ECO:0000256" key="2">
    <source>
        <dbReference type="ARBA" id="ARBA00008664"/>
    </source>
</evidence>
<feature type="region of interest" description="Disordered" evidence="8">
    <location>
        <begin position="800"/>
        <end position="819"/>
    </location>
</feature>
<sequence length="1441" mass="165035">MDTFIELSFEGSSDDEEDGVDVQDNYFPATGDAFDSGQIYLPNVPIKVQITQVYWTSKFNYLRDRVRSPSFSQHIVDDATIASEEPASVAASGKVPSRYEITVHHEPYEWKIMKTYNDIFALHREIAFDQVKLRVRRATRTVRSRFQNAPPAEALKKRRLSAFPKRWILTVPEEGMAHRTKLLEEYLQSIVDCKPLRYLEGVMNFFEVSPITFRLRLGTSKFKEGTIMKIPKPGKLALPMTAFCVYECAWQTRWLVLKDSYLVMLKPSKVNQQKALPSAQQNGHLMSSQSTLQTFVPTRNTEEPHLIHHQPSTVRRWYHRNRRWRFCKVILMDQLFKYSTERSGAGTILNIKNMHYEMQLRTQRPNDWVAEMTKVISRPAALDYVQINPNDSFAPIRRDGQILLCIDGASYMDAVANGIERAQHEIFITDWWLSPEVFLKRPDGGDKWRLDFLLKRKAEEGVRICILIYREVPQALKINSKHTSTWLSSLHPNIHVIRHPDHIRDMVLLWSHHEKLVVIDQSIAYMGGIDLCYGRWDRQDHPLIDVDKSKPYRRQVQLQDAAKSAIMALMPVMPMVPMGAESASRTLHHSDSLSVVLTDMPQEEVDRDRRRRHGSPTSPSPERRLNFATLASVSMAAHIWRRQTGHKEDLEPGIKVMPDGQMGFRSSVRTRKSGRRRRSHGEDGGGAGGGGNVEGEDGMEPTMDIQIPNIGRLQVPIDAPHGATEHRRQSSERRPRHLSSAVPKRVMEFARRHSRSQSVTPPCEIPNRNDAGLSRRPSKPHKPRFSTAEIGNGIQNLFARVGSQRRRSPVPKLSESDSDESDDIEFVKLGYCKRRQSRAPLSKLRGGHDTAAGYEIREDLIVLGEESKLAELSHRFLFVGKDYENWLFKDADELQIPEEDRINRNEIPRMPWHDVGCVVTGSVVSDFARHFIQRWNATRLRKVKRRRGNNKLPIPPMLLPSPPCEPWKQMGIAAVSGRRHAHQAQMQALRSASRWSLVVNRGGGTGGENDFAYEPNNLNITPQFTERSIHNAYIEAIRSSEHYIYIENQFFVSWLNEKTMEHDIQSANSNNNTGPAGLESELQPCLVKNTINQALYDRILRAYREKSPFRVYIILPLLPGFAGDAGSRDKGTSIHCELLFIRKSLFHGPTALIPRLRFFIPNPKDYISVCGLRTYDTWPDSRLTTEFIYVHSKLMIVDDRKLIIGSANINDRSMLGYRDSELALVAEDVPEMGTLQEAMFAGEKVFVGSAARRLRKSLMAEHLGVLTKESREHTDWNHELLNDPVCDEFYHNVWCRIAESNMKLFDEVFSCVPSNNMDSFAKVDVIRGVEPLYKRDPKKAKELVQGIHGHVVCFPDEFLCEEDLSPPQVSKENVLVTPFTLPFPPSASAPFHSMINKDSAYFLTSLLSFLLFFSWNMNIPFLYFYFTKKVNLARIGFAEIN</sequence>
<keyword evidence="3" id="KW-0677">Repeat</keyword>
<reference evidence="13 14" key="1">
    <citation type="journal article" date="2013" name="Nature">
        <title>The genomes of four tapeworm species reveal adaptations to parasitism.</title>
        <authorList>
            <person name="Tsai I.J."/>
            <person name="Zarowiecki M."/>
            <person name="Holroyd N."/>
            <person name="Garciarrubio A."/>
            <person name="Sanchez-Flores A."/>
            <person name="Brooks K.L."/>
            <person name="Tracey A."/>
            <person name="Bobes R.J."/>
            <person name="Fragoso G."/>
            <person name="Sciutto E."/>
            <person name="Aslett M."/>
            <person name="Beasley H."/>
            <person name="Bennett H.M."/>
            <person name="Cai J."/>
            <person name="Camicia F."/>
            <person name="Clark R."/>
            <person name="Cucher M."/>
            <person name="De Silva N."/>
            <person name="Day T.A."/>
            <person name="Deplazes P."/>
            <person name="Estrada K."/>
            <person name="Fernandez C."/>
            <person name="Holland P.W."/>
            <person name="Hou J."/>
            <person name="Hu S."/>
            <person name="Huckvale T."/>
            <person name="Hung S.S."/>
            <person name="Kamenetzky L."/>
            <person name="Keane J.A."/>
            <person name="Kiss F."/>
            <person name="Koziol U."/>
            <person name="Lambert O."/>
            <person name="Liu K."/>
            <person name="Luo X."/>
            <person name="Luo Y."/>
            <person name="Macchiaroli N."/>
            <person name="Nichol S."/>
            <person name="Paps J."/>
            <person name="Parkinson J."/>
            <person name="Pouchkina-Stantcheva N."/>
            <person name="Riddiford N."/>
            <person name="Rosenzvit M."/>
            <person name="Salinas G."/>
            <person name="Wasmuth J.D."/>
            <person name="Zamanian M."/>
            <person name="Zheng Y."/>
            <person name="Cai X."/>
            <person name="Soberon X."/>
            <person name="Olson P.D."/>
            <person name="Laclette J.P."/>
            <person name="Brehm K."/>
            <person name="Berriman M."/>
            <person name="Garciarrubio A."/>
            <person name="Bobes R.J."/>
            <person name="Fragoso G."/>
            <person name="Sanchez-Flores A."/>
            <person name="Estrada K."/>
            <person name="Cevallos M.A."/>
            <person name="Morett E."/>
            <person name="Gonzalez V."/>
            <person name="Portillo T."/>
            <person name="Ochoa-Leyva A."/>
            <person name="Jose M.V."/>
            <person name="Sciutto E."/>
            <person name="Landa A."/>
            <person name="Jimenez L."/>
            <person name="Valdes V."/>
            <person name="Carrero J.C."/>
            <person name="Larralde C."/>
            <person name="Morales-Montor J."/>
            <person name="Limon-Lason J."/>
            <person name="Soberon X."/>
            <person name="Laclette J.P."/>
        </authorList>
    </citation>
    <scope>NUCLEOTIDE SEQUENCE [LARGE SCALE GENOMIC DNA]</scope>
</reference>
<accession>A0A068WKM2</accession>
<evidence type="ECO:0000259" key="12">
    <source>
        <dbReference type="PROSITE" id="PS50195"/>
    </source>
</evidence>
<dbReference type="WBParaSite" id="EgrG_000249000">
    <property type="protein sequence ID" value="EgrG_000249000"/>
    <property type="gene ID" value="EgrG_000249000"/>
</dbReference>
<dbReference type="EMBL" id="LK028580">
    <property type="protein sequence ID" value="CDS20278.1"/>
    <property type="molecule type" value="Genomic_DNA"/>
</dbReference>
<dbReference type="InterPro" id="IPR015679">
    <property type="entry name" value="PLipase_D_fam"/>
</dbReference>
<dbReference type="OrthoDB" id="14911at2759"/>
<keyword evidence="6" id="KW-0443">Lipid metabolism</keyword>
<feature type="region of interest" description="Disordered" evidence="8">
    <location>
        <begin position="721"/>
        <end position="787"/>
    </location>
</feature>
<evidence type="ECO:0000256" key="3">
    <source>
        <dbReference type="ARBA" id="ARBA00022737"/>
    </source>
</evidence>
<dbReference type="SUPFAM" id="SSF64268">
    <property type="entry name" value="PX domain"/>
    <property type="match status" value="1"/>
</dbReference>
<protein>
    <recommendedName>
        <fullName evidence="7">Phospholipase</fullName>
        <ecNumber evidence="7">3.1.4.4</ecNumber>
    </recommendedName>
</protein>
<comment type="similarity">
    <text evidence="2 7">Belongs to the phospholipase D family.</text>
</comment>
<dbReference type="CDD" id="cd09138">
    <property type="entry name" value="PLDc_vPLD1_2_yPLD_like_1"/>
    <property type="match status" value="1"/>
</dbReference>
<evidence type="ECO:0000256" key="4">
    <source>
        <dbReference type="ARBA" id="ARBA00022801"/>
    </source>
</evidence>